<evidence type="ECO:0000256" key="4">
    <source>
        <dbReference type="ARBA" id="ARBA00022840"/>
    </source>
</evidence>
<keyword evidence="2" id="KW-0813">Transport</keyword>
<keyword evidence="3" id="KW-0547">Nucleotide-binding</keyword>
<dbReference type="InterPro" id="IPR003593">
    <property type="entry name" value="AAA+_ATPase"/>
</dbReference>
<comment type="similarity">
    <text evidence="1">Belongs to the ABC transporter superfamily.</text>
</comment>
<evidence type="ECO:0000259" key="5">
    <source>
        <dbReference type="PROSITE" id="PS50893"/>
    </source>
</evidence>
<keyword evidence="4 6" id="KW-0067">ATP-binding</keyword>
<dbReference type="GO" id="GO:0005524">
    <property type="term" value="F:ATP binding"/>
    <property type="evidence" value="ECO:0007669"/>
    <property type="project" value="UniProtKB-KW"/>
</dbReference>
<dbReference type="EMBL" id="JAEPCM010000105">
    <property type="protein sequence ID" value="MCG7945504.1"/>
    <property type="molecule type" value="Genomic_DNA"/>
</dbReference>
<dbReference type="Proteomes" id="UP000886667">
    <property type="component" value="Unassembled WGS sequence"/>
</dbReference>
<gene>
    <name evidence="6" type="ORF">JAZ07_04065</name>
</gene>
<organism evidence="6 7">
    <name type="scientific">Candidatus Thiodiazotropha taylori</name>
    <dbReference type="NCBI Taxonomy" id="2792791"/>
    <lineage>
        <taxon>Bacteria</taxon>
        <taxon>Pseudomonadati</taxon>
        <taxon>Pseudomonadota</taxon>
        <taxon>Gammaproteobacteria</taxon>
        <taxon>Chromatiales</taxon>
        <taxon>Sedimenticolaceae</taxon>
        <taxon>Candidatus Thiodiazotropha</taxon>
    </lineage>
</organism>
<dbReference type="AlphaFoldDB" id="A0A9E4N3U1"/>
<protein>
    <submittedName>
        <fullName evidence="6">ABC transporter ATP-binding protein</fullName>
    </submittedName>
</protein>
<evidence type="ECO:0000256" key="1">
    <source>
        <dbReference type="ARBA" id="ARBA00005417"/>
    </source>
</evidence>
<reference evidence="6" key="1">
    <citation type="journal article" date="2021" name="Proc. Natl. Acad. Sci. U.S.A.">
        <title>Global biogeography of chemosynthetic symbionts reveals both localized and globally distributed symbiont groups. .</title>
        <authorList>
            <person name="Osvatic J.T."/>
            <person name="Wilkins L.G.E."/>
            <person name="Leibrecht L."/>
            <person name="Leray M."/>
            <person name="Zauner S."/>
            <person name="Polzin J."/>
            <person name="Camacho Y."/>
            <person name="Gros O."/>
            <person name="van Gils J.A."/>
            <person name="Eisen J.A."/>
            <person name="Petersen J.M."/>
            <person name="Yuen B."/>
        </authorList>
    </citation>
    <scope>NUCLEOTIDE SEQUENCE</scope>
    <source>
        <strain evidence="6">MAGclacostrist064TRANS</strain>
    </source>
</reference>
<accession>A0A9E4N3U1</accession>
<dbReference type="InterPro" id="IPR050166">
    <property type="entry name" value="ABC_transporter_ATP-bind"/>
</dbReference>
<sequence length="245" mass="27388">MLDIEVKNKSFKQSDSVNALSVLTDIEINLNQGEFVALVGPSGCGKSTLLQIIAGLDREFEGTIRWQNGTSQHLEKLGYVFQNPRLLPWLTLYDNIALVLDNPAAKQTQISALLEATGLSAFTSYHPAQLSIGMQRRAALARAFVIEPSLLIMDEPFVSLDRPTAVQLRELLLDILAVRRTTVIFVTHDLYEATQLADRILFLSTSPAKVIGETVVGLERDQRSDETAVNRQYDEIREVFTRLYP</sequence>
<dbReference type="GO" id="GO:0016887">
    <property type="term" value="F:ATP hydrolysis activity"/>
    <property type="evidence" value="ECO:0007669"/>
    <property type="project" value="InterPro"/>
</dbReference>
<evidence type="ECO:0000313" key="6">
    <source>
        <dbReference type="EMBL" id="MCG7945504.1"/>
    </source>
</evidence>
<name>A0A9E4N3U1_9GAMM</name>
<dbReference type="Pfam" id="PF00005">
    <property type="entry name" value="ABC_tran"/>
    <property type="match status" value="1"/>
</dbReference>
<dbReference type="InterPro" id="IPR027417">
    <property type="entry name" value="P-loop_NTPase"/>
</dbReference>
<proteinExistence type="inferred from homology"/>
<evidence type="ECO:0000313" key="7">
    <source>
        <dbReference type="Proteomes" id="UP000886667"/>
    </source>
</evidence>
<evidence type="ECO:0000256" key="2">
    <source>
        <dbReference type="ARBA" id="ARBA00022448"/>
    </source>
</evidence>
<comment type="caution">
    <text evidence="6">The sequence shown here is derived from an EMBL/GenBank/DDBJ whole genome shotgun (WGS) entry which is preliminary data.</text>
</comment>
<evidence type="ECO:0000256" key="3">
    <source>
        <dbReference type="ARBA" id="ARBA00022741"/>
    </source>
</evidence>
<feature type="domain" description="ABC transporter" evidence="5">
    <location>
        <begin position="4"/>
        <end position="230"/>
    </location>
</feature>
<dbReference type="PANTHER" id="PTHR42788:SF19">
    <property type="entry name" value="ALIPHATIC SULFONATES IMPORT ATP-BINDING PROTEIN SSUB 2"/>
    <property type="match status" value="1"/>
</dbReference>
<dbReference type="Gene3D" id="3.40.50.300">
    <property type="entry name" value="P-loop containing nucleotide triphosphate hydrolases"/>
    <property type="match status" value="1"/>
</dbReference>
<dbReference type="SMART" id="SM00382">
    <property type="entry name" value="AAA"/>
    <property type="match status" value="1"/>
</dbReference>
<dbReference type="SUPFAM" id="SSF52540">
    <property type="entry name" value="P-loop containing nucleoside triphosphate hydrolases"/>
    <property type="match status" value="1"/>
</dbReference>
<dbReference type="PANTHER" id="PTHR42788">
    <property type="entry name" value="TAURINE IMPORT ATP-BINDING PROTEIN-RELATED"/>
    <property type="match status" value="1"/>
</dbReference>
<dbReference type="PROSITE" id="PS50893">
    <property type="entry name" value="ABC_TRANSPORTER_2"/>
    <property type="match status" value="1"/>
</dbReference>
<dbReference type="InterPro" id="IPR003439">
    <property type="entry name" value="ABC_transporter-like_ATP-bd"/>
</dbReference>